<evidence type="ECO:0000256" key="1">
    <source>
        <dbReference type="SAM" id="Phobius"/>
    </source>
</evidence>
<evidence type="ECO:0000313" key="3">
    <source>
        <dbReference type="Proteomes" id="UP000254817"/>
    </source>
</evidence>
<gene>
    <name evidence="2" type="primary">yedI_4</name>
    <name evidence="2" type="ORF">NCTC11112_06366</name>
</gene>
<accession>A0A376SA69</accession>
<dbReference type="InterPro" id="IPR008526">
    <property type="entry name" value="YedI"/>
</dbReference>
<evidence type="ECO:0000313" key="2">
    <source>
        <dbReference type="EMBL" id="STI47170.1"/>
    </source>
</evidence>
<reference evidence="2 3" key="1">
    <citation type="submission" date="2018-06" db="EMBL/GenBank/DDBJ databases">
        <authorList>
            <consortium name="Pathogen Informatics"/>
            <person name="Doyle S."/>
        </authorList>
    </citation>
    <scope>NUCLEOTIDE SEQUENCE [LARGE SCALE GENOMIC DNA]</scope>
    <source>
        <strain evidence="2 3">NCTC11112</strain>
    </source>
</reference>
<name>A0A376SA69_ECOLX</name>
<feature type="transmembrane region" description="Helical" evidence="1">
    <location>
        <begin position="35"/>
        <end position="62"/>
    </location>
</feature>
<organism evidence="2 3">
    <name type="scientific">Escherichia coli</name>
    <dbReference type="NCBI Taxonomy" id="562"/>
    <lineage>
        <taxon>Bacteria</taxon>
        <taxon>Pseudomonadati</taxon>
        <taxon>Pseudomonadota</taxon>
        <taxon>Gammaproteobacteria</taxon>
        <taxon>Enterobacterales</taxon>
        <taxon>Enterobacteriaceae</taxon>
        <taxon>Escherichia</taxon>
    </lineage>
</organism>
<dbReference type="AlphaFoldDB" id="A0A376SA69"/>
<keyword evidence="1" id="KW-0812">Transmembrane</keyword>
<dbReference type="GO" id="GO:0005886">
    <property type="term" value="C:plasma membrane"/>
    <property type="evidence" value="ECO:0007669"/>
    <property type="project" value="TreeGrafter"/>
</dbReference>
<dbReference type="Proteomes" id="UP000254817">
    <property type="component" value="Unassembled WGS sequence"/>
</dbReference>
<keyword evidence="1" id="KW-0472">Membrane</keyword>
<protein>
    <submittedName>
        <fullName evidence="2">Putative methyl-independent mismatch repair protein</fullName>
    </submittedName>
</protein>
<keyword evidence="1" id="KW-1133">Transmembrane helix</keyword>
<proteinExistence type="predicted"/>
<dbReference type="PANTHER" id="PTHR30503">
    <property type="entry name" value="INNER MEMBRANE PROTEIN YEDI"/>
    <property type="match status" value="1"/>
</dbReference>
<dbReference type="PANTHER" id="PTHR30503:SF3">
    <property type="entry name" value="INNER MEMBRANE PROTEIN YEDI"/>
    <property type="match status" value="1"/>
</dbReference>
<dbReference type="EMBL" id="UGAW01000002">
    <property type="protein sequence ID" value="STI47170.1"/>
    <property type="molecule type" value="Genomic_DNA"/>
</dbReference>
<sequence>MTYRSMRNKFQAWRANRELPVVWGVAKGSLINKVILVPLALIISAFIPWAITPLLMIGGAFLCFEGVEKVLAYAGGA</sequence>
<dbReference type="Pfam" id="PF05661">
    <property type="entry name" value="DUF808"/>
    <property type="match status" value="1"/>
</dbReference>